<dbReference type="InterPro" id="IPR017911">
    <property type="entry name" value="MacB-like_ATP-bd"/>
</dbReference>
<dbReference type="SMART" id="SM00382">
    <property type="entry name" value="AAA"/>
    <property type="match status" value="1"/>
</dbReference>
<dbReference type="PANTHER" id="PTHR24220">
    <property type="entry name" value="IMPORT ATP-BINDING PROTEIN"/>
    <property type="match status" value="1"/>
</dbReference>
<dbReference type="CDD" id="cd03255">
    <property type="entry name" value="ABC_MJ0796_LolCDE_FtsE"/>
    <property type="match status" value="1"/>
</dbReference>
<dbReference type="PANTHER" id="PTHR24220:SF689">
    <property type="entry name" value="LIPOPROTEIN-RELEASING SYSTEM ATP-BINDING PROTEIN LOLD"/>
    <property type="match status" value="1"/>
</dbReference>
<feature type="domain" description="ABC transporter" evidence="5">
    <location>
        <begin position="5"/>
        <end position="219"/>
    </location>
</feature>
<comment type="caution">
    <text evidence="6">The sequence shown here is derived from an EMBL/GenBank/DDBJ whole genome shotgun (WGS) entry which is preliminary data.</text>
</comment>
<accession>A0ABU2T0M6</accession>
<dbReference type="Pfam" id="PF00005">
    <property type="entry name" value="ABC_tran"/>
    <property type="match status" value="1"/>
</dbReference>
<evidence type="ECO:0000256" key="3">
    <source>
        <dbReference type="ARBA" id="ARBA00022741"/>
    </source>
</evidence>
<dbReference type="Proteomes" id="UP001180551">
    <property type="component" value="Unassembled WGS sequence"/>
</dbReference>
<dbReference type="InterPro" id="IPR003593">
    <property type="entry name" value="AAA+_ATPase"/>
</dbReference>
<dbReference type="InterPro" id="IPR017871">
    <property type="entry name" value="ABC_transporter-like_CS"/>
</dbReference>
<dbReference type="InterPro" id="IPR015854">
    <property type="entry name" value="ABC_transpr_LolD-like"/>
</dbReference>
<dbReference type="InterPro" id="IPR003439">
    <property type="entry name" value="ABC_transporter-like_ATP-bd"/>
</dbReference>
<keyword evidence="2" id="KW-0813">Transport</keyword>
<dbReference type="PROSITE" id="PS00211">
    <property type="entry name" value="ABC_TRANSPORTER_1"/>
    <property type="match status" value="1"/>
</dbReference>
<organism evidence="6 7">
    <name type="scientific">Streptomyces mooreae</name>
    <dbReference type="NCBI Taxonomy" id="3075523"/>
    <lineage>
        <taxon>Bacteria</taxon>
        <taxon>Bacillati</taxon>
        <taxon>Actinomycetota</taxon>
        <taxon>Actinomycetes</taxon>
        <taxon>Kitasatosporales</taxon>
        <taxon>Streptomycetaceae</taxon>
        <taxon>Streptomyces</taxon>
    </lineage>
</organism>
<dbReference type="PROSITE" id="PS50893">
    <property type="entry name" value="ABC_TRANSPORTER_2"/>
    <property type="match status" value="1"/>
</dbReference>
<proteinExistence type="inferred from homology"/>
<evidence type="ECO:0000256" key="2">
    <source>
        <dbReference type="ARBA" id="ARBA00022448"/>
    </source>
</evidence>
<evidence type="ECO:0000313" key="6">
    <source>
        <dbReference type="EMBL" id="MDT0454779.1"/>
    </source>
</evidence>
<dbReference type="SUPFAM" id="SSF52540">
    <property type="entry name" value="P-loop containing nucleoside triphosphate hydrolases"/>
    <property type="match status" value="1"/>
</dbReference>
<dbReference type="GO" id="GO:0005524">
    <property type="term" value="F:ATP binding"/>
    <property type="evidence" value="ECO:0007669"/>
    <property type="project" value="UniProtKB-KW"/>
</dbReference>
<name>A0ABU2T0M6_9ACTN</name>
<dbReference type="Gene3D" id="3.40.50.300">
    <property type="entry name" value="P-loop containing nucleotide triphosphate hydrolases"/>
    <property type="match status" value="1"/>
</dbReference>
<evidence type="ECO:0000256" key="1">
    <source>
        <dbReference type="ARBA" id="ARBA00005417"/>
    </source>
</evidence>
<dbReference type="RefSeq" id="WP_311622208.1">
    <property type="nucleotide sequence ID" value="NZ_JAVRFE010000003.1"/>
</dbReference>
<evidence type="ECO:0000259" key="5">
    <source>
        <dbReference type="PROSITE" id="PS50893"/>
    </source>
</evidence>
<keyword evidence="4 6" id="KW-0067">ATP-binding</keyword>
<evidence type="ECO:0000313" key="7">
    <source>
        <dbReference type="Proteomes" id="UP001180551"/>
    </source>
</evidence>
<dbReference type="InterPro" id="IPR027417">
    <property type="entry name" value="P-loop_NTPase"/>
</dbReference>
<comment type="similarity">
    <text evidence="1">Belongs to the ABC transporter superfamily.</text>
</comment>
<evidence type="ECO:0000256" key="4">
    <source>
        <dbReference type="ARBA" id="ARBA00022840"/>
    </source>
</evidence>
<keyword evidence="3" id="KW-0547">Nucleotide-binding</keyword>
<protein>
    <submittedName>
        <fullName evidence="6">ABC transporter ATP-binding protein</fullName>
    </submittedName>
</protein>
<dbReference type="EMBL" id="JAVRFE010000003">
    <property type="protein sequence ID" value="MDT0454779.1"/>
    <property type="molecule type" value="Genomic_DNA"/>
</dbReference>
<sequence>MAPRLVAESLYRFFRTGEEETFALQGVGLQVAPGEIVAVTGPSGSGKTTLLSCLAGLDEPDGGMVYIAGKRLSHQQEHLRSRLRARYIGVLFQSGNLLEHLTVADNIRLVQRLSAGPDHRGAKDLLEQMGITERAGALPRQLSGGEAARAGLAVALANRPAVVLADEPTGEVDGDTERRILALLRERAAAGTSMVVVTHSRAVAAVADRVLRLRDGRWV</sequence>
<keyword evidence="7" id="KW-1185">Reference proteome</keyword>
<reference evidence="6" key="1">
    <citation type="submission" date="2024-05" db="EMBL/GenBank/DDBJ databases">
        <title>30 novel species of actinomycetes from the DSMZ collection.</title>
        <authorList>
            <person name="Nouioui I."/>
        </authorList>
    </citation>
    <scope>NUCLEOTIDE SEQUENCE</scope>
    <source>
        <strain evidence="6">DSM 41527</strain>
    </source>
</reference>
<gene>
    <name evidence="6" type="ORF">RM550_03360</name>
</gene>